<protein>
    <submittedName>
        <fullName evidence="2">Uncharacterized protein</fullName>
    </submittedName>
</protein>
<keyword evidence="3" id="KW-1185">Reference proteome</keyword>
<dbReference type="Proteomes" id="UP000614601">
    <property type="component" value="Unassembled WGS sequence"/>
</dbReference>
<dbReference type="Proteomes" id="UP000783686">
    <property type="component" value="Unassembled WGS sequence"/>
</dbReference>
<evidence type="ECO:0000313" key="2">
    <source>
        <dbReference type="EMBL" id="CAD5217419.1"/>
    </source>
</evidence>
<feature type="region of interest" description="Disordered" evidence="1">
    <location>
        <begin position="73"/>
        <end position="120"/>
    </location>
</feature>
<dbReference type="EMBL" id="CAJFCW020000003">
    <property type="protein sequence ID" value="CAG9107740.1"/>
    <property type="molecule type" value="Genomic_DNA"/>
</dbReference>
<dbReference type="EMBL" id="CAJFDH010000003">
    <property type="protein sequence ID" value="CAD5217419.1"/>
    <property type="molecule type" value="Genomic_DNA"/>
</dbReference>
<dbReference type="AlphaFoldDB" id="A0A811KQU8"/>
<dbReference type="OrthoDB" id="10630574at2759"/>
<evidence type="ECO:0000256" key="1">
    <source>
        <dbReference type="SAM" id="MobiDB-lite"/>
    </source>
</evidence>
<accession>A0A811KQU8</accession>
<proteinExistence type="predicted"/>
<evidence type="ECO:0000313" key="3">
    <source>
        <dbReference type="Proteomes" id="UP000614601"/>
    </source>
</evidence>
<name>A0A811KQU8_9BILA</name>
<comment type="caution">
    <text evidence="2">The sequence shown here is derived from an EMBL/GenBank/DDBJ whole genome shotgun (WGS) entry which is preliminary data.</text>
</comment>
<reference evidence="2" key="1">
    <citation type="submission" date="2020-09" db="EMBL/GenBank/DDBJ databases">
        <authorList>
            <person name="Kikuchi T."/>
        </authorList>
    </citation>
    <scope>NUCLEOTIDE SEQUENCE</scope>
    <source>
        <strain evidence="2">SH1</strain>
    </source>
</reference>
<organism evidence="2 3">
    <name type="scientific">Bursaphelenchus okinawaensis</name>
    <dbReference type="NCBI Taxonomy" id="465554"/>
    <lineage>
        <taxon>Eukaryota</taxon>
        <taxon>Metazoa</taxon>
        <taxon>Ecdysozoa</taxon>
        <taxon>Nematoda</taxon>
        <taxon>Chromadorea</taxon>
        <taxon>Rhabditida</taxon>
        <taxon>Tylenchina</taxon>
        <taxon>Tylenchomorpha</taxon>
        <taxon>Aphelenchoidea</taxon>
        <taxon>Aphelenchoididae</taxon>
        <taxon>Bursaphelenchus</taxon>
    </lineage>
</organism>
<sequence length="120" mass="13559">MLKRRTGIPGIDPKLLSTWIGAYRIIELCIPHAIIVSLEDPRKHPIRVHLNQVKRYNPPTSPLFSNQADLNDLATPNQQNVPMPGHNHQITPGYQMLHGNPDPIKPTHSYELQPRRTAGP</sequence>
<gene>
    <name evidence="2" type="ORF">BOKJ2_LOCUS7078</name>
</gene>